<dbReference type="InterPro" id="IPR036907">
    <property type="entry name" value="5'-Nucleotdase_C_sf"/>
</dbReference>
<dbReference type="Pfam" id="PF00149">
    <property type="entry name" value="Metallophos"/>
    <property type="match status" value="1"/>
</dbReference>
<comment type="similarity">
    <text evidence="2">Belongs to the 5'-nucleotidase family.</text>
</comment>
<dbReference type="InterPro" id="IPR006179">
    <property type="entry name" value="5_nucleotidase/apyrase"/>
</dbReference>
<keyword evidence="2" id="KW-0378">Hydrolase</keyword>
<comment type="caution">
    <text evidence="5">The sequence shown here is derived from an EMBL/GenBank/DDBJ whole genome shotgun (WGS) entry which is preliminary data.</text>
</comment>
<dbReference type="InterPro" id="IPR029052">
    <property type="entry name" value="Metallo-depent_PP-like"/>
</dbReference>
<feature type="domain" description="Calcineurin-like phosphoesterase" evidence="3">
    <location>
        <begin position="152"/>
        <end position="356"/>
    </location>
</feature>
<feature type="domain" description="5'-Nucleotidase C-terminal" evidence="4">
    <location>
        <begin position="428"/>
        <end position="588"/>
    </location>
</feature>
<dbReference type="RefSeq" id="WP_229721102.1">
    <property type="nucleotide sequence ID" value="NZ_BMIN01000002.1"/>
</dbReference>
<evidence type="ECO:0000259" key="3">
    <source>
        <dbReference type="Pfam" id="PF00149"/>
    </source>
</evidence>
<dbReference type="PRINTS" id="PR01607">
    <property type="entry name" value="APYRASEFAMLY"/>
</dbReference>
<dbReference type="Proteomes" id="UP000642571">
    <property type="component" value="Unassembled WGS sequence"/>
</dbReference>
<reference evidence="6" key="1">
    <citation type="journal article" date="2019" name="Int. J. Syst. Evol. Microbiol.">
        <title>The Global Catalogue of Microorganisms (GCM) 10K type strain sequencing project: providing services to taxonomists for standard genome sequencing and annotation.</title>
        <authorList>
            <consortium name="The Broad Institute Genomics Platform"/>
            <consortium name="The Broad Institute Genome Sequencing Center for Infectious Disease"/>
            <person name="Wu L."/>
            <person name="Ma J."/>
        </authorList>
    </citation>
    <scope>NUCLEOTIDE SEQUENCE [LARGE SCALE GENOMIC DNA]</scope>
    <source>
        <strain evidence="6">CGMCC 1.15353</strain>
    </source>
</reference>
<dbReference type="Pfam" id="PF02872">
    <property type="entry name" value="5_nucleotid_C"/>
    <property type="match status" value="1"/>
</dbReference>
<protein>
    <recommendedName>
        <fullName evidence="7">5'-nucleotidase</fullName>
    </recommendedName>
</protein>
<evidence type="ECO:0000313" key="5">
    <source>
        <dbReference type="EMBL" id="GGD01125.1"/>
    </source>
</evidence>
<dbReference type="Gene3D" id="3.90.780.10">
    <property type="entry name" value="5'-Nucleotidase, C-terminal domain"/>
    <property type="match status" value="1"/>
</dbReference>
<dbReference type="EMBL" id="BMIN01000002">
    <property type="protein sequence ID" value="GGD01125.1"/>
    <property type="molecule type" value="Genomic_DNA"/>
</dbReference>
<keyword evidence="2" id="KW-0547">Nucleotide-binding</keyword>
<gene>
    <name evidence="5" type="ORF">GCM10011389_05510</name>
</gene>
<keyword evidence="1 2" id="KW-0732">Signal</keyword>
<evidence type="ECO:0000256" key="2">
    <source>
        <dbReference type="RuleBase" id="RU362119"/>
    </source>
</evidence>
<dbReference type="PANTHER" id="PTHR11575:SF24">
    <property type="entry name" value="5'-NUCLEOTIDASE"/>
    <property type="match status" value="1"/>
</dbReference>
<sequence>MVLRRIGQVLATVLLSVTLFGGAVQAEPLTSNDYIELMVEGEILKGDSEGDLNLDRNITAAEAARIMARTLEVKVPEDHVGERFNDPYLLWAYEKGVADKKHLNNPGKKLNAKELTRMAEQLGFDLSFAKNGLVTRGEFLQTFGDATIDHITIAHTNDVHGHIEEDSYNGEFGYAKMATLIKQWREESENFLLLDAGDTFQGTIFVNQFQGETVLPILNYLDYDVMAAGNHEFDFGYEQLLNLKDQLDYPMISSNVFKLEDGSTLLAPVHYQEVAGKKYAFVGFVAEETPVLTHPDNVEGLTFKNPVTVAQDLIPKVQEKADHVVVVSHVGINVDREIAASVDGIDLIVGGHSHTPLEEPERVNDTYIVQDWEYGKSLGRADLYYVNDKLVRFKGGLVDYDPSVEADPEVEEMVENITSQVDEKMNEVITTATVPLNGDRVDIRSKETNLGNLITDILREKTQSIEGYEADVALMNGGGIRAKINEGEVTKMELYNTLPFPNTLTILDVTGAELKEALENGVSKVEEGAGRFPQISGMTFTYNSDRPAGERVEDVTVGGEPLQEEVTYKLATNDFLAVGGDGYEVFKDNESFNTGYTIYNVVEEYFMKQETVSPEVEGRIVDLAQQ</sequence>
<evidence type="ECO:0000259" key="4">
    <source>
        <dbReference type="Pfam" id="PF02872"/>
    </source>
</evidence>
<accession>A0ABQ1PQG3</accession>
<dbReference type="InterPro" id="IPR004843">
    <property type="entry name" value="Calcineurin-like_PHP"/>
</dbReference>
<evidence type="ECO:0000313" key="6">
    <source>
        <dbReference type="Proteomes" id="UP000642571"/>
    </source>
</evidence>
<name>A0ABQ1PQG3_9BACI</name>
<evidence type="ECO:0008006" key="7">
    <source>
        <dbReference type="Google" id="ProtNLM"/>
    </source>
</evidence>
<dbReference type="InterPro" id="IPR008334">
    <property type="entry name" value="5'-Nucleotdase_C"/>
</dbReference>
<proteinExistence type="inferred from homology"/>
<dbReference type="Gene3D" id="3.60.21.10">
    <property type="match status" value="1"/>
</dbReference>
<organism evidence="5 6">
    <name type="scientific">Pontibacillus salipaludis</name>
    <dbReference type="NCBI Taxonomy" id="1697394"/>
    <lineage>
        <taxon>Bacteria</taxon>
        <taxon>Bacillati</taxon>
        <taxon>Bacillota</taxon>
        <taxon>Bacilli</taxon>
        <taxon>Bacillales</taxon>
        <taxon>Bacillaceae</taxon>
        <taxon>Pontibacillus</taxon>
    </lineage>
</organism>
<feature type="chain" id="PRO_5044978769" description="5'-nucleotidase" evidence="2">
    <location>
        <begin position="27"/>
        <end position="626"/>
    </location>
</feature>
<feature type="signal peptide" evidence="2">
    <location>
        <begin position="1"/>
        <end position="26"/>
    </location>
</feature>
<dbReference type="SUPFAM" id="SSF55816">
    <property type="entry name" value="5'-nucleotidase (syn. UDP-sugar hydrolase), C-terminal domain"/>
    <property type="match status" value="1"/>
</dbReference>
<dbReference type="CDD" id="cd00845">
    <property type="entry name" value="MPP_UshA_N_like"/>
    <property type="match status" value="1"/>
</dbReference>
<evidence type="ECO:0000256" key="1">
    <source>
        <dbReference type="ARBA" id="ARBA00022729"/>
    </source>
</evidence>
<dbReference type="PANTHER" id="PTHR11575">
    <property type="entry name" value="5'-NUCLEOTIDASE-RELATED"/>
    <property type="match status" value="1"/>
</dbReference>
<dbReference type="SUPFAM" id="SSF56300">
    <property type="entry name" value="Metallo-dependent phosphatases"/>
    <property type="match status" value="1"/>
</dbReference>
<keyword evidence="6" id="KW-1185">Reference proteome</keyword>